<feature type="compositionally biased region" description="Gly residues" evidence="1">
    <location>
        <begin position="68"/>
        <end position="77"/>
    </location>
</feature>
<keyword evidence="2" id="KW-0812">Transmembrane</keyword>
<gene>
    <name evidence="3" type="ORF">Pro02_05890</name>
</gene>
<keyword evidence="2" id="KW-1133">Transmembrane helix</keyword>
<feature type="region of interest" description="Disordered" evidence="1">
    <location>
        <begin position="1"/>
        <end position="91"/>
    </location>
</feature>
<accession>A0A8J3RSI1</accession>
<dbReference type="EMBL" id="BOOI01000005">
    <property type="protein sequence ID" value="GIH82181.1"/>
    <property type="molecule type" value="Genomic_DNA"/>
</dbReference>
<organism evidence="3 4">
    <name type="scientific">Planobispora rosea</name>
    <dbReference type="NCBI Taxonomy" id="35762"/>
    <lineage>
        <taxon>Bacteria</taxon>
        <taxon>Bacillati</taxon>
        <taxon>Actinomycetota</taxon>
        <taxon>Actinomycetes</taxon>
        <taxon>Streptosporangiales</taxon>
        <taxon>Streptosporangiaceae</taxon>
        <taxon>Planobispora</taxon>
    </lineage>
</organism>
<sequence length="283" mass="28482">MSHNFGTPPGGGTPGHGAPQPSQPYGGQPYGGQQHPGGQQHGDHRHPAGQQYPGGQQHGGWQHPGGQQYPGGPGGPSHGYAPPGYGAPQGPSPKVKPGIGWIVGAWLAAVLVTVLAVIGGGAGIFNTVTDAAPTTAVGPGEVMTVNLVDPTAEAADRPALYVSAATGTRFECRFQEGTPQGELARPNVQVTSGEWELGLRIEAKQGGEHKIICDVADGATARFGIGKEVAAGSLVGGTLLVIAVPAVGFLAAVIVTIVVLVKRSRARKTATASAGAWASPYGG</sequence>
<keyword evidence="4" id="KW-1185">Reference proteome</keyword>
<feature type="transmembrane region" description="Helical" evidence="2">
    <location>
        <begin position="99"/>
        <end position="125"/>
    </location>
</feature>
<feature type="compositionally biased region" description="Low complexity" evidence="1">
    <location>
        <begin position="16"/>
        <end position="38"/>
    </location>
</feature>
<dbReference type="RefSeq" id="WP_189241496.1">
    <property type="nucleotide sequence ID" value="NZ_BMQP01000001.1"/>
</dbReference>
<comment type="caution">
    <text evidence="3">The sequence shown here is derived from an EMBL/GenBank/DDBJ whole genome shotgun (WGS) entry which is preliminary data.</text>
</comment>
<protein>
    <submittedName>
        <fullName evidence="3">Uncharacterized protein</fullName>
    </submittedName>
</protein>
<name>A0A8J3RSI1_PLARO</name>
<evidence type="ECO:0000313" key="3">
    <source>
        <dbReference type="EMBL" id="GIH82181.1"/>
    </source>
</evidence>
<reference evidence="3" key="1">
    <citation type="submission" date="2021-01" db="EMBL/GenBank/DDBJ databases">
        <title>Whole genome shotgun sequence of Planobispora rosea NBRC 15558.</title>
        <authorList>
            <person name="Komaki H."/>
            <person name="Tamura T."/>
        </authorList>
    </citation>
    <scope>NUCLEOTIDE SEQUENCE</scope>
    <source>
        <strain evidence="3">NBRC 15558</strain>
    </source>
</reference>
<keyword evidence="2" id="KW-0472">Membrane</keyword>
<evidence type="ECO:0000313" key="4">
    <source>
        <dbReference type="Proteomes" id="UP000655044"/>
    </source>
</evidence>
<dbReference type="Proteomes" id="UP000655044">
    <property type="component" value="Unassembled WGS sequence"/>
</dbReference>
<proteinExistence type="predicted"/>
<dbReference type="AlphaFoldDB" id="A0A8J3RSI1"/>
<evidence type="ECO:0000256" key="1">
    <source>
        <dbReference type="SAM" id="MobiDB-lite"/>
    </source>
</evidence>
<evidence type="ECO:0000256" key="2">
    <source>
        <dbReference type="SAM" id="Phobius"/>
    </source>
</evidence>
<feature type="compositionally biased region" description="Low complexity" evidence="1">
    <location>
        <begin position="48"/>
        <end position="67"/>
    </location>
</feature>
<feature type="compositionally biased region" description="Low complexity" evidence="1">
    <location>
        <begin position="78"/>
        <end position="91"/>
    </location>
</feature>
<feature type="transmembrane region" description="Helical" evidence="2">
    <location>
        <begin position="239"/>
        <end position="261"/>
    </location>
</feature>